<dbReference type="Gene3D" id="3.20.20.150">
    <property type="entry name" value="Divalent-metal-dependent TIM barrel enzymes"/>
    <property type="match status" value="1"/>
</dbReference>
<name>A0ABV9Q825_9BACL</name>
<evidence type="ECO:0000313" key="2">
    <source>
        <dbReference type="EMBL" id="MFC4769973.1"/>
    </source>
</evidence>
<dbReference type="Pfam" id="PF01261">
    <property type="entry name" value="AP_endonuc_2"/>
    <property type="match status" value="1"/>
</dbReference>
<dbReference type="GO" id="GO:0016853">
    <property type="term" value="F:isomerase activity"/>
    <property type="evidence" value="ECO:0007669"/>
    <property type="project" value="UniProtKB-KW"/>
</dbReference>
<dbReference type="InterPro" id="IPR013022">
    <property type="entry name" value="Xyl_isomerase-like_TIM-brl"/>
</dbReference>
<reference evidence="3" key="1">
    <citation type="journal article" date="2019" name="Int. J. Syst. Evol. Microbiol.">
        <title>The Global Catalogue of Microorganisms (GCM) 10K type strain sequencing project: providing services to taxonomists for standard genome sequencing and annotation.</title>
        <authorList>
            <consortium name="The Broad Institute Genomics Platform"/>
            <consortium name="The Broad Institute Genome Sequencing Center for Infectious Disease"/>
            <person name="Wu L."/>
            <person name="Ma J."/>
        </authorList>
    </citation>
    <scope>NUCLEOTIDE SEQUENCE [LARGE SCALE GENOMIC DNA]</scope>
    <source>
        <strain evidence="3">WYCCWR 12678</strain>
    </source>
</reference>
<dbReference type="RefSeq" id="WP_380029113.1">
    <property type="nucleotide sequence ID" value="NZ_JBHSHC010000153.1"/>
</dbReference>
<gene>
    <name evidence="2" type="ORF">ACFO8Q_22055</name>
</gene>
<keyword evidence="3" id="KW-1185">Reference proteome</keyword>
<sequence>MAKNMRIGYLTRYSKEEAEWACRNGFRSLQLLIWPGDPLDPSIASEREIGEVFEHLSGLDIEVSALGYYPNHLAPDPKERGEANDHLLRLMEMAAKMNVPVVGTFAGRDPEKSVEENIPDFKDVFTPIADKAETLGVKIGFENCPMFKNHPFRGINIAFTPNAWDLMFEAVPSKAIGLEYDPSHLVCQMIDYIEVIHEYGDRIVHVHAKDAEVIPWKLRRNGIFEKGTFRHRTPGFGDVDWKKVVSALAEIGYRGNLDIEGLHDEVFKDDREREGLLLSLKHLDQFVVHEYR</sequence>
<dbReference type="InterPro" id="IPR050312">
    <property type="entry name" value="IolE/XylAMocC-like"/>
</dbReference>
<dbReference type="PANTHER" id="PTHR12110">
    <property type="entry name" value="HYDROXYPYRUVATE ISOMERASE"/>
    <property type="match status" value="1"/>
</dbReference>
<comment type="caution">
    <text evidence="2">The sequence shown here is derived from an EMBL/GenBank/DDBJ whole genome shotgun (WGS) entry which is preliminary data.</text>
</comment>
<evidence type="ECO:0000313" key="3">
    <source>
        <dbReference type="Proteomes" id="UP001596002"/>
    </source>
</evidence>
<keyword evidence="2" id="KW-0413">Isomerase</keyword>
<dbReference type="EMBL" id="JBHSHC010000153">
    <property type="protein sequence ID" value="MFC4769973.1"/>
    <property type="molecule type" value="Genomic_DNA"/>
</dbReference>
<protein>
    <submittedName>
        <fullName evidence="2">Sugar phosphate isomerase/epimerase family protein</fullName>
    </submittedName>
</protein>
<organism evidence="2 3">
    <name type="scientific">Effusibacillus consociatus</name>
    <dbReference type="NCBI Taxonomy" id="1117041"/>
    <lineage>
        <taxon>Bacteria</taxon>
        <taxon>Bacillati</taxon>
        <taxon>Bacillota</taxon>
        <taxon>Bacilli</taxon>
        <taxon>Bacillales</taxon>
        <taxon>Alicyclobacillaceae</taxon>
        <taxon>Effusibacillus</taxon>
    </lineage>
</organism>
<dbReference type="InterPro" id="IPR036237">
    <property type="entry name" value="Xyl_isomerase-like_sf"/>
</dbReference>
<dbReference type="Proteomes" id="UP001596002">
    <property type="component" value="Unassembled WGS sequence"/>
</dbReference>
<accession>A0ABV9Q825</accession>
<evidence type="ECO:0000259" key="1">
    <source>
        <dbReference type="Pfam" id="PF01261"/>
    </source>
</evidence>
<feature type="domain" description="Xylose isomerase-like TIM barrel" evidence="1">
    <location>
        <begin position="20"/>
        <end position="271"/>
    </location>
</feature>
<dbReference type="SUPFAM" id="SSF51658">
    <property type="entry name" value="Xylose isomerase-like"/>
    <property type="match status" value="1"/>
</dbReference>
<dbReference type="PANTHER" id="PTHR12110:SF21">
    <property type="entry name" value="XYLOSE ISOMERASE-LIKE TIM BARREL DOMAIN-CONTAINING PROTEIN"/>
    <property type="match status" value="1"/>
</dbReference>
<proteinExistence type="predicted"/>